<accession>A0AAE0NUE2</accession>
<keyword evidence="2 3" id="KW-0040">ANK repeat</keyword>
<proteinExistence type="predicted"/>
<feature type="region of interest" description="Disordered" evidence="4">
    <location>
        <begin position="49"/>
        <end position="74"/>
    </location>
</feature>
<dbReference type="SMART" id="SM00248">
    <property type="entry name" value="ANK"/>
    <property type="match status" value="3"/>
</dbReference>
<evidence type="ECO:0000313" key="7">
    <source>
        <dbReference type="Proteomes" id="UP001285441"/>
    </source>
</evidence>
<keyword evidence="1" id="KW-0677">Repeat</keyword>
<evidence type="ECO:0000256" key="1">
    <source>
        <dbReference type="ARBA" id="ARBA00022737"/>
    </source>
</evidence>
<feature type="region of interest" description="Disordered" evidence="4">
    <location>
        <begin position="561"/>
        <end position="600"/>
    </location>
</feature>
<evidence type="ECO:0000256" key="4">
    <source>
        <dbReference type="SAM" id="MobiDB-lite"/>
    </source>
</evidence>
<dbReference type="SUPFAM" id="SSF48403">
    <property type="entry name" value="Ankyrin repeat"/>
    <property type="match status" value="1"/>
</dbReference>
<dbReference type="InterPro" id="IPR002110">
    <property type="entry name" value="Ankyrin_rpt"/>
</dbReference>
<feature type="transmembrane region" description="Helical" evidence="5">
    <location>
        <begin position="347"/>
        <end position="364"/>
    </location>
</feature>
<comment type="caution">
    <text evidence="6">The sequence shown here is derived from an EMBL/GenBank/DDBJ whole genome shotgun (WGS) entry which is preliminary data.</text>
</comment>
<reference evidence="6" key="1">
    <citation type="journal article" date="2023" name="Mol. Phylogenet. Evol.">
        <title>Genome-scale phylogeny and comparative genomics of the fungal order Sordariales.</title>
        <authorList>
            <person name="Hensen N."/>
            <person name="Bonometti L."/>
            <person name="Westerberg I."/>
            <person name="Brannstrom I.O."/>
            <person name="Guillou S."/>
            <person name="Cros-Aarteil S."/>
            <person name="Calhoun S."/>
            <person name="Haridas S."/>
            <person name="Kuo A."/>
            <person name="Mondo S."/>
            <person name="Pangilinan J."/>
            <person name="Riley R."/>
            <person name="LaButti K."/>
            <person name="Andreopoulos B."/>
            <person name="Lipzen A."/>
            <person name="Chen C."/>
            <person name="Yan M."/>
            <person name="Daum C."/>
            <person name="Ng V."/>
            <person name="Clum A."/>
            <person name="Steindorff A."/>
            <person name="Ohm R.A."/>
            <person name="Martin F."/>
            <person name="Silar P."/>
            <person name="Natvig D.O."/>
            <person name="Lalanne C."/>
            <person name="Gautier V."/>
            <person name="Ament-Velasquez S.L."/>
            <person name="Kruys A."/>
            <person name="Hutchinson M.I."/>
            <person name="Powell A.J."/>
            <person name="Barry K."/>
            <person name="Miller A.N."/>
            <person name="Grigoriev I.V."/>
            <person name="Debuchy R."/>
            <person name="Gladieux P."/>
            <person name="Hiltunen Thoren M."/>
            <person name="Johannesson H."/>
        </authorList>
    </citation>
    <scope>NUCLEOTIDE SEQUENCE</scope>
    <source>
        <strain evidence="6">CBS 232.78</strain>
    </source>
</reference>
<sequence>MQSEPAMMVMESSRRLFEHQSSEGSQGSQASIPALASVFGKHEWSYFFPSENEQSKQEKGTKDSKTSPSSRNEHLPRLAASIATSFEDVATWFQIYDRPSALALTLFSRKAIWKTQARVLATWGRRRRKGKQGRGSNGSDSADHPIPDPDPDSDPSDHDSSDYDGGGWRRKRQRYCAQAADKVEEEYLKMVESESTRIGVSGSIIASVAAAALSFDSLSQTHWVARAAWLYSLVASLAAVYCANNLAWKTGYLVLCGGLKPWISNHRGLNSLDDVAEDIKSRPPANVAADILASLLPSPASTLTVSAPSALLSSSLLFLFIGFGIFLGFTWDRGLDASASPDDSRDVFILYIVSLVLCFVLYAASDTGANDRAAVTTVRDVVARNLRGLQCSLKTLLPRSGDDASDPPDSRSGRGRKKRRGMFEEMGVDILRSLDRQAEKLDLLVNTRDLVADTSVMLELSMEDPTSRDSRGRGPLHWAAERGMKFAVLRLQNLGRDPGIRDDDGMTPLMLASSKGHIEVVRELLHGDWADVDAKNDDGKTALDLTTWGVGRHEIVELIDQARRAKDGSRKAPKGEPGSKGDSTSSSTDDRGRPEQEGRD</sequence>
<dbReference type="EMBL" id="JAULSW010000003">
    <property type="protein sequence ID" value="KAK3387815.1"/>
    <property type="molecule type" value="Genomic_DNA"/>
</dbReference>
<evidence type="ECO:0000313" key="6">
    <source>
        <dbReference type="EMBL" id="KAK3387815.1"/>
    </source>
</evidence>
<feature type="compositionally biased region" description="Basic and acidic residues" evidence="4">
    <location>
        <begin position="561"/>
        <end position="579"/>
    </location>
</feature>
<organism evidence="6 7">
    <name type="scientific">Podospora didyma</name>
    <dbReference type="NCBI Taxonomy" id="330526"/>
    <lineage>
        <taxon>Eukaryota</taxon>
        <taxon>Fungi</taxon>
        <taxon>Dikarya</taxon>
        <taxon>Ascomycota</taxon>
        <taxon>Pezizomycotina</taxon>
        <taxon>Sordariomycetes</taxon>
        <taxon>Sordariomycetidae</taxon>
        <taxon>Sordariales</taxon>
        <taxon>Podosporaceae</taxon>
        <taxon>Podospora</taxon>
    </lineage>
</organism>
<keyword evidence="7" id="KW-1185">Reference proteome</keyword>
<name>A0AAE0NUE2_9PEZI</name>
<feature type="compositionally biased region" description="Basic and acidic residues" evidence="4">
    <location>
        <begin position="12"/>
        <end position="21"/>
    </location>
</feature>
<dbReference type="InterPro" id="IPR036770">
    <property type="entry name" value="Ankyrin_rpt-contain_sf"/>
</dbReference>
<keyword evidence="5" id="KW-1133">Transmembrane helix</keyword>
<keyword evidence="5" id="KW-0812">Transmembrane</keyword>
<reference evidence="6" key="2">
    <citation type="submission" date="2023-06" db="EMBL/GenBank/DDBJ databases">
        <authorList>
            <consortium name="Lawrence Berkeley National Laboratory"/>
            <person name="Haridas S."/>
            <person name="Hensen N."/>
            <person name="Bonometti L."/>
            <person name="Westerberg I."/>
            <person name="Brannstrom I.O."/>
            <person name="Guillou S."/>
            <person name="Cros-Aarteil S."/>
            <person name="Calhoun S."/>
            <person name="Kuo A."/>
            <person name="Mondo S."/>
            <person name="Pangilinan J."/>
            <person name="Riley R."/>
            <person name="LaButti K."/>
            <person name="Andreopoulos B."/>
            <person name="Lipzen A."/>
            <person name="Chen C."/>
            <person name="Yanf M."/>
            <person name="Daum C."/>
            <person name="Ng V."/>
            <person name="Clum A."/>
            <person name="Steindorff A."/>
            <person name="Ohm R."/>
            <person name="Martin F."/>
            <person name="Silar P."/>
            <person name="Natvig D."/>
            <person name="Lalanne C."/>
            <person name="Gautier V."/>
            <person name="Ament-velasquez S.L."/>
            <person name="Kruys A."/>
            <person name="Hutchinson M.I."/>
            <person name="Powell A.J."/>
            <person name="Barry K."/>
            <person name="Miller A.N."/>
            <person name="Grigoriev I.V."/>
            <person name="Debuchy R."/>
            <person name="Gladieux P."/>
            <person name="Thoren M.H."/>
            <person name="Johannesson H."/>
        </authorList>
    </citation>
    <scope>NUCLEOTIDE SEQUENCE</scope>
    <source>
        <strain evidence="6">CBS 232.78</strain>
    </source>
</reference>
<dbReference type="PANTHER" id="PTHR24171:SF9">
    <property type="entry name" value="ANKYRIN REPEAT DOMAIN-CONTAINING PROTEIN 39"/>
    <property type="match status" value="1"/>
</dbReference>
<dbReference type="AlphaFoldDB" id="A0AAE0NUE2"/>
<feature type="compositionally biased region" description="Basic and acidic residues" evidence="4">
    <location>
        <begin position="53"/>
        <end position="74"/>
    </location>
</feature>
<evidence type="ECO:0000256" key="3">
    <source>
        <dbReference type="PROSITE-ProRule" id="PRU00023"/>
    </source>
</evidence>
<dbReference type="PANTHER" id="PTHR24171">
    <property type="entry name" value="ANKYRIN REPEAT DOMAIN-CONTAINING PROTEIN 39-RELATED"/>
    <property type="match status" value="1"/>
</dbReference>
<feature type="compositionally biased region" description="Basic and acidic residues" evidence="4">
    <location>
        <begin position="588"/>
        <end position="600"/>
    </location>
</feature>
<protein>
    <recommendedName>
        <fullName evidence="8">Ankyrin</fullName>
    </recommendedName>
</protein>
<evidence type="ECO:0000256" key="2">
    <source>
        <dbReference type="ARBA" id="ARBA00023043"/>
    </source>
</evidence>
<dbReference type="PROSITE" id="PS50088">
    <property type="entry name" value="ANK_REPEAT"/>
    <property type="match status" value="2"/>
</dbReference>
<feature type="compositionally biased region" description="Low complexity" evidence="4">
    <location>
        <begin position="22"/>
        <end position="31"/>
    </location>
</feature>
<dbReference type="PROSITE" id="PS50297">
    <property type="entry name" value="ANK_REP_REGION"/>
    <property type="match status" value="1"/>
</dbReference>
<feature type="region of interest" description="Disordered" evidence="4">
    <location>
        <begin position="397"/>
        <end position="418"/>
    </location>
</feature>
<feature type="transmembrane region" description="Helical" evidence="5">
    <location>
        <begin position="227"/>
        <end position="247"/>
    </location>
</feature>
<keyword evidence="5" id="KW-0472">Membrane</keyword>
<feature type="repeat" description="ANK" evidence="3">
    <location>
        <begin position="504"/>
        <end position="537"/>
    </location>
</feature>
<feature type="transmembrane region" description="Helical" evidence="5">
    <location>
        <begin position="198"/>
        <end position="215"/>
    </location>
</feature>
<feature type="transmembrane region" description="Helical" evidence="5">
    <location>
        <begin position="310"/>
        <end position="331"/>
    </location>
</feature>
<evidence type="ECO:0000256" key="5">
    <source>
        <dbReference type="SAM" id="Phobius"/>
    </source>
</evidence>
<gene>
    <name evidence="6" type="ORF">B0H63DRAFT_165432</name>
</gene>
<dbReference type="Gene3D" id="1.25.40.20">
    <property type="entry name" value="Ankyrin repeat-containing domain"/>
    <property type="match status" value="2"/>
</dbReference>
<feature type="region of interest" description="Disordered" evidence="4">
    <location>
        <begin position="1"/>
        <end position="32"/>
    </location>
</feature>
<feature type="repeat" description="ANK" evidence="3">
    <location>
        <begin position="471"/>
        <end position="503"/>
    </location>
</feature>
<feature type="region of interest" description="Disordered" evidence="4">
    <location>
        <begin position="124"/>
        <end position="167"/>
    </location>
</feature>
<dbReference type="Pfam" id="PF12796">
    <property type="entry name" value="Ank_2"/>
    <property type="match status" value="1"/>
</dbReference>
<evidence type="ECO:0008006" key="8">
    <source>
        <dbReference type="Google" id="ProtNLM"/>
    </source>
</evidence>
<dbReference type="Proteomes" id="UP001285441">
    <property type="component" value="Unassembled WGS sequence"/>
</dbReference>